<proteinExistence type="inferred from homology"/>
<gene>
    <name evidence="10" type="primary">LOC100180358</name>
</gene>
<feature type="transmembrane region" description="Helical" evidence="9">
    <location>
        <begin position="49"/>
        <end position="70"/>
    </location>
</feature>
<feature type="transmembrane region" description="Helical" evidence="9">
    <location>
        <begin position="91"/>
        <end position="111"/>
    </location>
</feature>
<keyword evidence="11" id="KW-1185">Reference proteome</keyword>
<feature type="transmembrane region" description="Helical" evidence="9">
    <location>
        <begin position="123"/>
        <end position="148"/>
    </location>
</feature>
<evidence type="ECO:0000256" key="6">
    <source>
        <dbReference type="ARBA" id="ARBA00023136"/>
    </source>
</evidence>
<dbReference type="Ensembl" id="ENSCINT00000001973.3">
    <property type="protein sequence ID" value="ENSCINP00000001973.3"/>
    <property type="gene ID" value="ENSCING00000001050.3"/>
</dbReference>
<evidence type="ECO:0000256" key="7">
    <source>
        <dbReference type="ARBA" id="ARBA00031700"/>
    </source>
</evidence>
<sequence length="249" mass="28854">MGAKTVLYALVSVTSVAYTFKTMFTLILFLSSEVSGLLNYKKVYKDISLWNGIVCNALLVVLFVSNHAICASKHLKLKMSSMGLSPIHRSLFNFTTCLTLNILMNQWVTLLPTLPLLWNLMSFQYISTICQTVHAISWFFILSIMYVLDISEFFGLKQIQYFHHEFGCPMTSKTVYAQNFYHNMRHPCFIGWTCVLWLVPCLSIDRFILASGFTLYFLYGSRLEVKDFYYVRKMYYKKVTSIVRVSQSP</sequence>
<comment type="similarity">
    <text evidence="2">Belongs to the nurim family.</text>
</comment>
<dbReference type="GeneID" id="100180358"/>
<dbReference type="KEGG" id="cin:100180358"/>
<reference evidence="11" key="1">
    <citation type="journal article" date="2002" name="Science">
        <title>The draft genome of Ciona intestinalis: insights into chordate and vertebrate origins.</title>
        <authorList>
            <person name="Dehal P."/>
            <person name="Satou Y."/>
            <person name="Campbell R.K."/>
            <person name="Chapman J."/>
            <person name="Degnan B."/>
            <person name="De Tomaso A."/>
            <person name="Davidson B."/>
            <person name="Di Gregorio A."/>
            <person name="Gelpke M."/>
            <person name="Goodstein D.M."/>
            <person name="Harafuji N."/>
            <person name="Hastings K.E."/>
            <person name="Ho I."/>
            <person name="Hotta K."/>
            <person name="Huang W."/>
            <person name="Kawashima T."/>
            <person name="Lemaire P."/>
            <person name="Martinez D."/>
            <person name="Meinertzhagen I.A."/>
            <person name="Necula S."/>
            <person name="Nonaka M."/>
            <person name="Putnam N."/>
            <person name="Rash S."/>
            <person name="Saiga H."/>
            <person name="Satake M."/>
            <person name="Terry A."/>
            <person name="Yamada L."/>
            <person name="Wang H.G."/>
            <person name="Awazu S."/>
            <person name="Azumi K."/>
            <person name="Boore J."/>
            <person name="Branno M."/>
            <person name="Chin-Bow S."/>
            <person name="DeSantis R."/>
            <person name="Doyle S."/>
            <person name="Francino P."/>
            <person name="Keys D.N."/>
            <person name="Haga S."/>
            <person name="Hayashi H."/>
            <person name="Hino K."/>
            <person name="Imai K.S."/>
            <person name="Inaba K."/>
            <person name="Kano S."/>
            <person name="Kobayashi K."/>
            <person name="Kobayashi M."/>
            <person name="Lee B.I."/>
            <person name="Makabe K.W."/>
            <person name="Manohar C."/>
            <person name="Matassi G."/>
            <person name="Medina M."/>
            <person name="Mochizuki Y."/>
            <person name="Mount S."/>
            <person name="Morishita T."/>
            <person name="Miura S."/>
            <person name="Nakayama A."/>
            <person name="Nishizaka S."/>
            <person name="Nomoto H."/>
            <person name="Ohta F."/>
            <person name="Oishi K."/>
            <person name="Rigoutsos I."/>
            <person name="Sano M."/>
            <person name="Sasaki A."/>
            <person name="Sasakura Y."/>
            <person name="Shoguchi E."/>
            <person name="Shin-i T."/>
            <person name="Spagnuolo A."/>
            <person name="Stainier D."/>
            <person name="Suzuki M.M."/>
            <person name="Tassy O."/>
            <person name="Takatori N."/>
            <person name="Tokuoka M."/>
            <person name="Yagi K."/>
            <person name="Yoshizaki F."/>
            <person name="Wada S."/>
            <person name="Zhang C."/>
            <person name="Hyatt P.D."/>
            <person name="Larimer F."/>
            <person name="Detter C."/>
            <person name="Doggett N."/>
            <person name="Glavina T."/>
            <person name="Hawkins T."/>
            <person name="Richardson P."/>
            <person name="Lucas S."/>
            <person name="Kohara Y."/>
            <person name="Levine M."/>
            <person name="Satoh N."/>
            <person name="Rokhsar D.S."/>
        </authorList>
    </citation>
    <scope>NUCLEOTIDE SEQUENCE [LARGE SCALE GENOMIC DNA]</scope>
</reference>
<comment type="subcellular location">
    <subcellularLocation>
        <location evidence="1">Nucleus inner membrane</location>
        <topology evidence="1">Multi-pass membrane protein</topology>
    </subcellularLocation>
</comment>
<dbReference type="GO" id="GO:0005637">
    <property type="term" value="C:nuclear inner membrane"/>
    <property type="evidence" value="ECO:0007669"/>
    <property type="project" value="UniProtKB-SubCell"/>
</dbReference>
<dbReference type="PANTHER" id="PTHR31040:SF1">
    <property type="entry name" value="NURIM"/>
    <property type="match status" value="1"/>
</dbReference>
<dbReference type="GeneTree" id="ENSGT00390000008146"/>
<dbReference type="FunCoup" id="F6UP59">
    <property type="interactions" value="187"/>
</dbReference>
<reference evidence="10" key="2">
    <citation type="submission" date="2025-08" db="UniProtKB">
        <authorList>
            <consortium name="Ensembl"/>
        </authorList>
    </citation>
    <scope>IDENTIFICATION</scope>
</reference>
<dbReference type="RefSeq" id="XP_002122792.1">
    <property type="nucleotide sequence ID" value="XM_002122756.5"/>
</dbReference>
<evidence type="ECO:0000256" key="3">
    <source>
        <dbReference type="ARBA" id="ARBA00013379"/>
    </source>
</evidence>
<dbReference type="OrthoDB" id="10050858at2759"/>
<dbReference type="InterPro" id="IPR033580">
    <property type="entry name" value="Nurim-like"/>
</dbReference>
<evidence type="ECO:0000256" key="4">
    <source>
        <dbReference type="ARBA" id="ARBA00022692"/>
    </source>
</evidence>
<evidence type="ECO:0000256" key="8">
    <source>
        <dbReference type="ARBA" id="ARBA00032957"/>
    </source>
</evidence>
<accession>F6UP59</accession>
<reference evidence="10" key="3">
    <citation type="submission" date="2025-09" db="UniProtKB">
        <authorList>
            <consortium name="Ensembl"/>
        </authorList>
    </citation>
    <scope>IDENTIFICATION</scope>
</reference>
<dbReference type="Proteomes" id="UP000008144">
    <property type="component" value="Unassembled WGS sequence"/>
</dbReference>
<dbReference type="PANTHER" id="PTHR31040">
    <property type="entry name" value="NURIM"/>
    <property type="match status" value="1"/>
</dbReference>
<evidence type="ECO:0000313" key="11">
    <source>
        <dbReference type="Proteomes" id="UP000008144"/>
    </source>
</evidence>
<evidence type="ECO:0000256" key="2">
    <source>
        <dbReference type="ARBA" id="ARBA00010631"/>
    </source>
</evidence>
<dbReference type="HOGENOM" id="CLU_083708_0_0_1"/>
<feature type="transmembrane region" description="Helical" evidence="9">
    <location>
        <begin position="7"/>
        <end position="29"/>
    </location>
</feature>
<evidence type="ECO:0000313" key="10">
    <source>
        <dbReference type="Ensembl" id="ENSCINP00000001973.3"/>
    </source>
</evidence>
<name>F6UP59_CIOIN</name>
<keyword evidence="6 9" id="KW-0472">Membrane</keyword>
<dbReference type="AlphaFoldDB" id="F6UP59"/>
<dbReference type="InParanoid" id="F6UP59"/>
<accession>A0A1W2W9Z4</accession>
<dbReference type="OMA" id="WSIWFPL"/>
<protein>
    <recommendedName>
        <fullName evidence="3">Nurim</fullName>
    </recommendedName>
    <alternativeName>
        <fullName evidence="8">Nuclear envelope membrane protein</fullName>
    </alternativeName>
    <alternativeName>
        <fullName evidence="7">Nuclear rim protein</fullName>
    </alternativeName>
</protein>
<organism evidence="10 11">
    <name type="scientific">Ciona intestinalis</name>
    <name type="common">Transparent sea squirt</name>
    <name type="synonym">Ascidia intestinalis</name>
    <dbReference type="NCBI Taxonomy" id="7719"/>
    <lineage>
        <taxon>Eukaryota</taxon>
        <taxon>Metazoa</taxon>
        <taxon>Chordata</taxon>
        <taxon>Tunicata</taxon>
        <taxon>Ascidiacea</taxon>
        <taxon>Phlebobranchia</taxon>
        <taxon>Cionidae</taxon>
        <taxon>Ciona</taxon>
    </lineage>
</organism>
<evidence type="ECO:0000256" key="9">
    <source>
        <dbReference type="SAM" id="Phobius"/>
    </source>
</evidence>
<dbReference type="GO" id="GO:0031965">
    <property type="term" value="C:nuclear membrane"/>
    <property type="evidence" value="ECO:0000318"/>
    <property type="project" value="GO_Central"/>
</dbReference>
<evidence type="ECO:0000256" key="1">
    <source>
        <dbReference type="ARBA" id="ARBA00004473"/>
    </source>
</evidence>
<feature type="transmembrane region" description="Helical" evidence="9">
    <location>
        <begin position="189"/>
        <end position="219"/>
    </location>
</feature>
<evidence type="ECO:0000256" key="5">
    <source>
        <dbReference type="ARBA" id="ARBA00022989"/>
    </source>
</evidence>
<keyword evidence="5 9" id="KW-1133">Transmembrane helix</keyword>
<keyword evidence="4 9" id="KW-0812">Transmembrane</keyword>